<reference evidence="2" key="1">
    <citation type="journal article" date="2020" name="Stud. Mycol.">
        <title>101 Dothideomycetes genomes: a test case for predicting lifestyles and emergence of pathogens.</title>
        <authorList>
            <person name="Haridas S."/>
            <person name="Albert R."/>
            <person name="Binder M."/>
            <person name="Bloem J."/>
            <person name="Labutti K."/>
            <person name="Salamov A."/>
            <person name="Andreopoulos B."/>
            <person name="Baker S."/>
            <person name="Barry K."/>
            <person name="Bills G."/>
            <person name="Bluhm B."/>
            <person name="Cannon C."/>
            <person name="Castanera R."/>
            <person name="Culley D."/>
            <person name="Daum C."/>
            <person name="Ezra D."/>
            <person name="Gonzalez J."/>
            <person name="Henrissat B."/>
            <person name="Kuo A."/>
            <person name="Liang C."/>
            <person name="Lipzen A."/>
            <person name="Lutzoni F."/>
            <person name="Magnuson J."/>
            <person name="Mondo S."/>
            <person name="Nolan M."/>
            <person name="Ohm R."/>
            <person name="Pangilinan J."/>
            <person name="Park H.-J."/>
            <person name="Ramirez L."/>
            <person name="Alfaro M."/>
            <person name="Sun H."/>
            <person name="Tritt A."/>
            <person name="Yoshinaga Y."/>
            <person name="Zwiers L.-H."/>
            <person name="Turgeon B."/>
            <person name="Goodwin S."/>
            <person name="Spatafora J."/>
            <person name="Crous P."/>
            <person name="Grigoriev I."/>
        </authorList>
    </citation>
    <scope>NUCLEOTIDE SEQUENCE</scope>
    <source>
        <strain evidence="2">CBS 121167</strain>
    </source>
</reference>
<accession>A0A6A6BRT9</accession>
<sequence>MAAHLAYQSTLQQTRSSALLSPSANTPAAQARKARAVADFEADVAVAKAARRNDTNDTNEEQEAERERGRGSRSSGATAEQSTGEKVAHAIAGGQFSHGTRTAGDDWRGVKAWVRGKVKAGGSRSRSVGDGKEGEVVRVREEEEEEEEKGKE</sequence>
<dbReference type="EMBL" id="ML995478">
    <property type="protein sequence ID" value="KAF2145291.1"/>
    <property type="molecule type" value="Genomic_DNA"/>
</dbReference>
<dbReference type="GeneID" id="54297481"/>
<feature type="compositionally biased region" description="Low complexity" evidence="1">
    <location>
        <begin position="24"/>
        <end position="48"/>
    </location>
</feature>
<evidence type="ECO:0000313" key="2">
    <source>
        <dbReference type="EMBL" id="KAF2145291.1"/>
    </source>
</evidence>
<proteinExistence type="predicted"/>
<dbReference type="AlphaFoldDB" id="A0A6A6BRT9"/>
<dbReference type="RefSeq" id="XP_033401003.1">
    <property type="nucleotide sequence ID" value="XM_033539985.1"/>
</dbReference>
<feature type="compositionally biased region" description="Basic and acidic residues" evidence="1">
    <location>
        <begin position="127"/>
        <end position="141"/>
    </location>
</feature>
<keyword evidence="3" id="KW-1185">Reference proteome</keyword>
<gene>
    <name evidence="2" type="ORF">K452DRAFT_284670</name>
</gene>
<feature type="compositionally biased region" description="Acidic residues" evidence="1">
    <location>
        <begin position="142"/>
        <end position="152"/>
    </location>
</feature>
<evidence type="ECO:0000256" key="1">
    <source>
        <dbReference type="SAM" id="MobiDB-lite"/>
    </source>
</evidence>
<name>A0A6A6BRT9_9PEZI</name>
<evidence type="ECO:0000313" key="3">
    <source>
        <dbReference type="Proteomes" id="UP000799438"/>
    </source>
</evidence>
<organism evidence="2 3">
    <name type="scientific">Aplosporella prunicola CBS 121167</name>
    <dbReference type="NCBI Taxonomy" id="1176127"/>
    <lineage>
        <taxon>Eukaryota</taxon>
        <taxon>Fungi</taxon>
        <taxon>Dikarya</taxon>
        <taxon>Ascomycota</taxon>
        <taxon>Pezizomycotina</taxon>
        <taxon>Dothideomycetes</taxon>
        <taxon>Dothideomycetes incertae sedis</taxon>
        <taxon>Botryosphaeriales</taxon>
        <taxon>Aplosporellaceae</taxon>
        <taxon>Aplosporella</taxon>
    </lineage>
</organism>
<protein>
    <submittedName>
        <fullName evidence="2">Uncharacterized protein</fullName>
    </submittedName>
</protein>
<feature type="region of interest" description="Disordered" evidence="1">
    <location>
        <begin position="1"/>
        <end position="152"/>
    </location>
</feature>
<dbReference type="Proteomes" id="UP000799438">
    <property type="component" value="Unassembled WGS sequence"/>
</dbReference>
<feature type="compositionally biased region" description="Polar residues" evidence="1">
    <location>
        <begin position="7"/>
        <end position="23"/>
    </location>
</feature>